<reference evidence="1" key="1">
    <citation type="submission" date="2020-09" db="EMBL/GenBank/DDBJ databases">
        <title>Genome-Enabled Discovery of Anthraquinone Biosynthesis in Senna tora.</title>
        <authorList>
            <person name="Kang S.-H."/>
            <person name="Pandey R.P."/>
            <person name="Lee C.-M."/>
            <person name="Sim J.-S."/>
            <person name="Jeong J.-T."/>
            <person name="Choi B.-S."/>
            <person name="Jung M."/>
            <person name="Ginzburg D."/>
            <person name="Zhao K."/>
            <person name="Won S.Y."/>
            <person name="Oh T.-J."/>
            <person name="Yu Y."/>
            <person name="Kim N.-H."/>
            <person name="Lee O.R."/>
            <person name="Lee T.-H."/>
            <person name="Bashyal P."/>
            <person name="Kim T.-S."/>
            <person name="Lee W.-H."/>
            <person name="Kawkins C."/>
            <person name="Kim C.-K."/>
            <person name="Kim J.S."/>
            <person name="Ahn B.O."/>
            <person name="Rhee S.Y."/>
            <person name="Sohng J.K."/>
        </authorList>
    </citation>
    <scope>NUCLEOTIDE SEQUENCE</scope>
    <source>
        <tissue evidence="1">Leaf</tissue>
    </source>
</reference>
<accession>A0A834XD14</accession>
<keyword evidence="2" id="KW-1185">Reference proteome</keyword>
<evidence type="ECO:0000313" key="1">
    <source>
        <dbReference type="EMBL" id="KAF7842904.1"/>
    </source>
</evidence>
<evidence type="ECO:0000313" key="2">
    <source>
        <dbReference type="Proteomes" id="UP000634136"/>
    </source>
</evidence>
<dbReference type="Proteomes" id="UP000634136">
    <property type="component" value="Unassembled WGS sequence"/>
</dbReference>
<sequence>MGIGASGYGGRASGSIASLSLSLPINQNTTAIIFRCLFKREKESVLQQWWTMAEDKDKNDSRQR</sequence>
<dbReference type="EMBL" id="JAAIUW010000002">
    <property type="protein sequence ID" value="KAF7842904.1"/>
    <property type="molecule type" value="Genomic_DNA"/>
</dbReference>
<organism evidence="1 2">
    <name type="scientific">Senna tora</name>
    <dbReference type="NCBI Taxonomy" id="362788"/>
    <lineage>
        <taxon>Eukaryota</taxon>
        <taxon>Viridiplantae</taxon>
        <taxon>Streptophyta</taxon>
        <taxon>Embryophyta</taxon>
        <taxon>Tracheophyta</taxon>
        <taxon>Spermatophyta</taxon>
        <taxon>Magnoliopsida</taxon>
        <taxon>eudicotyledons</taxon>
        <taxon>Gunneridae</taxon>
        <taxon>Pentapetalae</taxon>
        <taxon>rosids</taxon>
        <taxon>fabids</taxon>
        <taxon>Fabales</taxon>
        <taxon>Fabaceae</taxon>
        <taxon>Caesalpinioideae</taxon>
        <taxon>Cassia clade</taxon>
        <taxon>Senna</taxon>
    </lineage>
</organism>
<comment type="caution">
    <text evidence="1">The sequence shown here is derived from an EMBL/GenBank/DDBJ whole genome shotgun (WGS) entry which is preliminary data.</text>
</comment>
<protein>
    <submittedName>
        <fullName evidence="1">Uncharacterized protein</fullName>
    </submittedName>
</protein>
<name>A0A834XD14_9FABA</name>
<gene>
    <name evidence="1" type="ORF">G2W53_005202</name>
</gene>
<dbReference type="AlphaFoldDB" id="A0A834XD14"/>
<proteinExistence type="predicted"/>